<reference evidence="1 2" key="1">
    <citation type="submission" date="2021-06" db="EMBL/GenBank/DDBJ databases">
        <title>Caerostris darwini draft genome.</title>
        <authorList>
            <person name="Kono N."/>
            <person name="Arakawa K."/>
        </authorList>
    </citation>
    <scope>NUCLEOTIDE SEQUENCE [LARGE SCALE GENOMIC DNA]</scope>
</reference>
<sequence>MARFRSSIKVLEFWSRQSDQSRSDREEVGHMVQHHNFVRSFSKDAFMDSIAPWEPDSLQPKYGTTISSNHFQGIHL</sequence>
<protein>
    <submittedName>
        <fullName evidence="1">Uncharacterized protein</fullName>
    </submittedName>
</protein>
<accession>A0AAV4SN66</accession>
<evidence type="ECO:0000313" key="2">
    <source>
        <dbReference type="Proteomes" id="UP001054837"/>
    </source>
</evidence>
<comment type="caution">
    <text evidence="1">The sequence shown here is derived from an EMBL/GenBank/DDBJ whole genome shotgun (WGS) entry which is preliminary data.</text>
</comment>
<keyword evidence="2" id="KW-1185">Reference proteome</keyword>
<proteinExistence type="predicted"/>
<organism evidence="1 2">
    <name type="scientific">Caerostris darwini</name>
    <dbReference type="NCBI Taxonomy" id="1538125"/>
    <lineage>
        <taxon>Eukaryota</taxon>
        <taxon>Metazoa</taxon>
        <taxon>Ecdysozoa</taxon>
        <taxon>Arthropoda</taxon>
        <taxon>Chelicerata</taxon>
        <taxon>Arachnida</taxon>
        <taxon>Araneae</taxon>
        <taxon>Araneomorphae</taxon>
        <taxon>Entelegynae</taxon>
        <taxon>Araneoidea</taxon>
        <taxon>Araneidae</taxon>
        <taxon>Caerostris</taxon>
    </lineage>
</organism>
<gene>
    <name evidence="1" type="ORF">CDAR_94501</name>
</gene>
<evidence type="ECO:0000313" key="1">
    <source>
        <dbReference type="EMBL" id="GIY35535.1"/>
    </source>
</evidence>
<dbReference type="AlphaFoldDB" id="A0AAV4SN66"/>
<name>A0AAV4SN66_9ARAC</name>
<dbReference type="Proteomes" id="UP001054837">
    <property type="component" value="Unassembled WGS sequence"/>
</dbReference>
<dbReference type="EMBL" id="BPLQ01008175">
    <property type="protein sequence ID" value="GIY35535.1"/>
    <property type="molecule type" value="Genomic_DNA"/>
</dbReference>